<reference evidence="1 2" key="1">
    <citation type="submission" date="2019-04" db="EMBL/GenBank/DDBJ databases">
        <title>Friends and foes A comparative genomics study of 23 Aspergillus species from section Flavi.</title>
        <authorList>
            <consortium name="DOE Joint Genome Institute"/>
            <person name="Kjaerbolling I."/>
            <person name="Vesth T."/>
            <person name="Frisvad J.C."/>
            <person name="Nybo J.L."/>
            <person name="Theobald S."/>
            <person name="Kildgaard S."/>
            <person name="Isbrandt T."/>
            <person name="Kuo A."/>
            <person name="Sato A."/>
            <person name="Lyhne E.K."/>
            <person name="Kogle M.E."/>
            <person name="Wiebenga A."/>
            <person name="Kun R.S."/>
            <person name="Lubbers R.J."/>
            <person name="Makela M.R."/>
            <person name="Barry K."/>
            <person name="Chovatia M."/>
            <person name="Clum A."/>
            <person name="Daum C."/>
            <person name="Haridas S."/>
            <person name="He G."/>
            <person name="LaButti K."/>
            <person name="Lipzen A."/>
            <person name="Mondo S."/>
            <person name="Riley R."/>
            <person name="Salamov A."/>
            <person name="Simmons B.A."/>
            <person name="Magnuson J.K."/>
            <person name="Henrissat B."/>
            <person name="Mortensen U.H."/>
            <person name="Larsen T.O."/>
            <person name="Devries R.P."/>
            <person name="Grigoriev I.V."/>
            <person name="Machida M."/>
            <person name="Baker S.E."/>
            <person name="Andersen M.R."/>
        </authorList>
    </citation>
    <scope>NUCLEOTIDE SEQUENCE [LARGE SCALE GENOMIC DNA]</scope>
    <source>
        <strain evidence="1 2">IBT 18842</strain>
    </source>
</reference>
<proteinExistence type="predicted"/>
<gene>
    <name evidence="1" type="ORF">BDV25DRAFT_35304</name>
</gene>
<dbReference type="AlphaFoldDB" id="A0A5N6TML1"/>
<protein>
    <submittedName>
        <fullName evidence="1">Uncharacterized protein</fullName>
    </submittedName>
</protein>
<evidence type="ECO:0000313" key="2">
    <source>
        <dbReference type="Proteomes" id="UP000325780"/>
    </source>
</evidence>
<organism evidence="1 2">
    <name type="scientific">Aspergillus avenaceus</name>
    <dbReference type="NCBI Taxonomy" id="36643"/>
    <lineage>
        <taxon>Eukaryota</taxon>
        <taxon>Fungi</taxon>
        <taxon>Dikarya</taxon>
        <taxon>Ascomycota</taxon>
        <taxon>Pezizomycotina</taxon>
        <taxon>Eurotiomycetes</taxon>
        <taxon>Eurotiomycetidae</taxon>
        <taxon>Eurotiales</taxon>
        <taxon>Aspergillaceae</taxon>
        <taxon>Aspergillus</taxon>
        <taxon>Aspergillus subgen. Circumdati</taxon>
    </lineage>
</organism>
<sequence>MFSSPFLSQAWLGGCGWAWDIGRFFFILLLQYTTLSYGNILSLGWVEGRAWDRYVLLPFSFLRPGWVVVVGLGI</sequence>
<dbReference type="Proteomes" id="UP000325780">
    <property type="component" value="Unassembled WGS sequence"/>
</dbReference>
<keyword evidence="2" id="KW-1185">Reference proteome</keyword>
<dbReference type="EMBL" id="ML742212">
    <property type="protein sequence ID" value="KAE8147331.1"/>
    <property type="molecule type" value="Genomic_DNA"/>
</dbReference>
<accession>A0A5N6TML1</accession>
<evidence type="ECO:0000313" key="1">
    <source>
        <dbReference type="EMBL" id="KAE8147331.1"/>
    </source>
</evidence>
<name>A0A5N6TML1_ASPAV</name>